<accession>D9R3U1</accession>
<reference evidence="1" key="1">
    <citation type="submission" date="2010-07" db="EMBL/GenBank/DDBJ databases">
        <title>Complete sequence of Clostridium saccharolyticum WM1.</title>
        <authorList>
            <consortium name="US DOE Joint Genome Institute"/>
            <person name="Lucas S."/>
            <person name="Copeland A."/>
            <person name="Lapidus A."/>
            <person name="Cheng J.-F."/>
            <person name="Bruce D."/>
            <person name="Goodwin L."/>
            <person name="Pitluck S."/>
            <person name="Chertkov O."/>
            <person name="Detter J.C."/>
            <person name="Han C."/>
            <person name="Tapia R."/>
            <person name="Land M."/>
            <person name="Hauser L."/>
            <person name="Chang Y.-J."/>
            <person name="Jeffries C."/>
            <person name="Kyrpides N."/>
            <person name="Ivanova N."/>
            <person name="Mikhailova N."/>
            <person name="Mouttaki H."/>
            <person name="Lin L."/>
            <person name="Zhou J."/>
            <person name="Hemme C.L."/>
            <person name="Woyke T."/>
        </authorList>
    </citation>
    <scope>NUCLEOTIDE SEQUENCE [LARGE SCALE GENOMIC DNA]</scope>
    <source>
        <strain evidence="1">WM1</strain>
    </source>
</reference>
<dbReference type="KEGG" id="csh:Closa_0417"/>
<keyword evidence="2" id="KW-1185">Reference proteome</keyword>
<dbReference type="EMBL" id="CP002109">
    <property type="protein sequence ID" value="ADL03054.1"/>
    <property type="molecule type" value="Genomic_DNA"/>
</dbReference>
<proteinExistence type="predicted"/>
<dbReference type="Proteomes" id="UP000001662">
    <property type="component" value="Chromosome"/>
</dbReference>
<evidence type="ECO:0000313" key="1">
    <source>
        <dbReference type="EMBL" id="ADL03054.1"/>
    </source>
</evidence>
<organism evidence="1 2">
    <name type="scientific">Lacrimispora saccharolytica (strain ATCC 35040 / DSM 2544 / NRCC 2533 / WM1)</name>
    <name type="common">Clostridium saccharolyticum</name>
    <dbReference type="NCBI Taxonomy" id="610130"/>
    <lineage>
        <taxon>Bacteria</taxon>
        <taxon>Bacillati</taxon>
        <taxon>Bacillota</taxon>
        <taxon>Clostridia</taxon>
        <taxon>Lachnospirales</taxon>
        <taxon>Lachnospiraceae</taxon>
        <taxon>Lacrimispora</taxon>
    </lineage>
</organism>
<dbReference type="AlphaFoldDB" id="D9R3U1"/>
<dbReference type="RefSeq" id="WP_013271152.1">
    <property type="nucleotide sequence ID" value="NC_014376.1"/>
</dbReference>
<dbReference type="PaxDb" id="610130-Closa_0417"/>
<evidence type="ECO:0000313" key="2">
    <source>
        <dbReference type="Proteomes" id="UP000001662"/>
    </source>
</evidence>
<gene>
    <name evidence="1" type="ordered locus">Closa_0417</name>
</gene>
<dbReference type="STRING" id="610130.Closa_0417"/>
<dbReference type="HOGENOM" id="CLU_3287790_0_0_9"/>
<protein>
    <submittedName>
        <fullName evidence="1">Uncharacterized protein</fullName>
    </submittedName>
</protein>
<name>D9R3U1_LACSW</name>
<sequence>MGIIIFMFGVTLLALLVFFFHRVLLVNPEHKEWNDIEQKE</sequence>